<gene>
    <name evidence="2" type="ORF">CSOJ01_10211</name>
</gene>
<sequence length="662" mass="72346">MPKSEDNKSERASQTKSFEPTLLQWPSSRLENGSSRPLELFLNTLSALMAIVIIVYVGFLFVYNGQDIAGLPPMWKFIHEFSKLVRAAFRVLFSQLCMLTPRKGPTVVPLMFAFVLGRTVRSYAHWRLQNGERIGFLDSLLGSTTMTGTVTTMIDSRHIGISSLVLALVWSLSPLGGQATLRVLLQQPEAQRSSATLPYLDVNTPFPSRFMVSSFGGLQIPVNALFTGSLGASSQVRNSTLDSWGNVKIPMMEKLPRYKGPGSKDWVELGEHPESAVYSSLLGIPIAGLPGSGESTFSLETSYMTMDCDLRSGTMDNDTTGAGRIVSDAADQCDSHDLCYKRFTWGAISTIQEPANSTLPPRCEDPQVPARRLLYYNQDNERSTETNYTASLANCTLSTSYVEVRIACSGWDCAPTAVRPSTLSTNPSRNITFLDSCGDGFEYATGYFLQLFETVTERGYSYGRPSVIQNYLVDPDLALNASAVLTNPPVHSVGASLFSTRLAQLLNTYWTAVIAPEALFLGHPEDFGRLSNQTYNTTLLEAEATVDDRVETLRYDAGWMAVLVVSVAVLLAAAATGLALDLRIRIPRLLMNVSTMTRGNPNFGVPVGGGALSDEKRARLLADVRVRFGETEVRDGQYDLVIGDCAEHGGRVATVTKGRVYG</sequence>
<comment type="caution">
    <text evidence="2">The sequence shown here is derived from an EMBL/GenBank/DDBJ whole genome shotgun (WGS) entry which is preliminary data.</text>
</comment>
<organism evidence="2 3">
    <name type="scientific">Colletotrichum sojae</name>
    <dbReference type="NCBI Taxonomy" id="2175907"/>
    <lineage>
        <taxon>Eukaryota</taxon>
        <taxon>Fungi</taxon>
        <taxon>Dikarya</taxon>
        <taxon>Ascomycota</taxon>
        <taxon>Pezizomycotina</taxon>
        <taxon>Sordariomycetes</taxon>
        <taxon>Hypocreomycetidae</taxon>
        <taxon>Glomerellales</taxon>
        <taxon>Glomerellaceae</taxon>
        <taxon>Colletotrichum</taxon>
        <taxon>Colletotrichum orchidearum species complex</taxon>
    </lineage>
</organism>
<evidence type="ECO:0000313" key="3">
    <source>
        <dbReference type="Proteomes" id="UP000652219"/>
    </source>
</evidence>
<keyword evidence="3" id="KW-1185">Reference proteome</keyword>
<name>A0A8H6J1I5_9PEZI</name>
<keyword evidence="1" id="KW-0812">Transmembrane</keyword>
<dbReference type="EMBL" id="WIGN01000209">
    <property type="protein sequence ID" value="KAF6804420.1"/>
    <property type="molecule type" value="Genomic_DNA"/>
</dbReference>
<keyword evidence="1" id="KW-0472">Membrane</keyword>
<protein>
    <submittedName>
        <fullName evidence="2">Uncharacterized protein</fullName>
    </submittedName>
</protein>
<reference evidence="2 3" key="1">
    <citation type="journal article" date="2020" name="Phytopathology">
        <title>Genome Sequence Resources of Colletotrichum truncatum, C. plurivorum, C. musicola, and C. sojae: Four Species Pathogenic to Soybean (Glycine max).</title>
        <authorList>
            <person name="Rogerio F."/>
            <person name="Boufleur T.R."/>
            <person name="Ciampi-Guillardi M."/>
            <person name="Sukno S.A."/>
            <person name="Thon M.R."/>
            <person name="Massola Junior N.S."/>
            <person name="Baroncelli R."/>
        </authorList>
    </citation>
    <scope>NUCLEOTIDE SEQUENCE [LARGE SCALE GENOMIC DNA]</scope>
    <source>
        <strain evidence="2 3">LFN0009</strain>
    </source>
</reference>
<feature type="transmembrane region" description="Helical" evidence="1">
    <location>
        <begin position="40"/>
        <end position="63"/>
    </location>
</feature>
<accession>A0A8H6J1I5</accession>
<keyword evidence="1" id="KW-1133">Transmembrane helix</keyword>
<proteinExistence type="predicted"/>
<dbReference type="Proteomes" id="UP000652219">
    <property type="component" value="Unassembled WGS sequence"/>
</dbReference>
<evidence type="ECO:0000313" key="2">
    <source>
        <dbReference type="EMBL" id="KAF6804420.1"/>
    </source>
</evidence>
<dbReference type="AlphaFoldDB" id="A0A8H6J1I5"/>
<evidence type="ECO:0000256" key="1">
    <source>
        <dbReference type="SAM" id="Phobius"/>
    </source>
</evidence>
<feature type="transmembrane region" description="Helical" evidence="1">
    <location>
        <begin position="557"/>
        <end position="580"/>
    </location>
</feature>